<sequence length="420" mass="49175">MDKPENKKLIRKQSSKAVFGIKLPPIEKNESSREVKTILDVDPDYFSLVEGRKIRPSTSMNKYKEDIKNVALKRTLRGYLVDEILRIDREIETERSIYETASTHFDEYQHSFDKFLADDNNKTIAIMQKSDSLAKDLVNQTEEHKQANYEMATLRSKLQYIDETLLILLSFENFLHTVSPILWQEGNNVELGKKHSEIITIDSNIFVPVNKDLVTERLSQLSAPKLYFETPEQLSEMFDLLERQNLNYLLATEELNAEKNKLLKARDLFKESLRQELDFIQKKIEGIETIIASNENREVEVKEIFYRILADKLKYLVSSETALQIFNYVEYAYEQLIAPNDTRLNSVQMTRALENEFDNLMLDLSAYDLELVKAVEHETYQNETKNMKQAKEAAKLLKDVDKLNRRLKSSYEPTRRIVYD</sequence>
<organism evidence="1 2">
    <name type="scientific">Choristoneura fumiferana</name>
    <name type="common">Spruce budworm moth</name>
    <name type="synonym">Archips fumiferana</name>
    <dbReference type="NCBI Taxonomy" id="7141"/>
    <lineage>
        <taxon>Eukaryota</taxon>
        <taxon>Metazoa</taxon>
        <taxon>Ecdysozoa</taxon>
        <taxon>Arthropoda</taxon>
        <taxon>Hexapoda</taxon>
        <taxon>Insecta</taxon>
        <taxon>Pterygota</taxon>
        <taxon>Neoptera</taxon>
        <taxon>Endopterygota</taxon>
        <taxon>Lepidoptera</taxon>
        <taxon>Glossata</taxon>
        <taxon>Ditrysia</taxon>
        <taxon>Tortricoidea</taxon>
        <taxon>Tortricidae</taxon>
        <taxon>Tortricinae</taxon>
        <taxon>Choristoneura</taxon>
    </lineage>
</organism>
<dbReference type="Proteomes" id="UP001064048">
    <property type="component" value="Chromosome 8"/>
</dbReference>
<evidence type="ECO:0000313" key="1">
    <source>
        <dbReference type="EMBL" id="KAI8426522.1"/>
    </source>
</evidence>
<gene>
    <name evidence="1" type="ORF">MSG28_005328</name>
</gene>
<evidence type="ECO:0000313" key="2">
    <source>
        <dbReference type="Proteomes" id="UP001064048"/>
    </source>
</evidence>
<comment type="caution">
    <text evidence="1">The sequence shown here is derived from an EMBL/GenBank/DDBJ whole genome shotgun (WGS) entry which is preliminary data.</text>
</comment>
<dbReference type="EMBL" id="CM046108">
    <property type="protein sequence ID" value="KAI8426522.1"/>
    <property type="molecule type" value="Genomic_DNA"/>
</dbReference>
<accession>A0ACC0JQT6</accession>
<reference evidence="1 2" key="1">
    <citation type="journal article" date="2022" name="Genome Biol. Evol.">
        <title>The Spruce Budworm Genome: Reconstructing the Evolutionary History of Antifreeze Proteins.</title>
        <authorList>
            <person name="Beliveau C."/>
            <person name="Gagne P."/>
            <person name="Picq S."/>
            <person name="Vernygora O."/>
            <person name="Keeling C.I."/>
            <person name="Pinkney K."/>
            <person name="Doucet D."/>
            <person name="Wen F."/>
            <person name="Johnston J.S."/>
            <person name="Maaroufi H."/>
            <person name="Boyle B."/>
            <person name="Laroche J."/>
            <person name="Dewar K."/>
            <person name="Juretic N."/>
            <person name="Blackburn G."/>
            <person name="Nisole A."/>
            <person name="Brunet B."/>
            <person name="Brandao M."/>
            <person name="Lumley L."/>
            <person name="Duan J."/>
            <person name="Quan G."/>
            <person name="Lucarotti C.J."/>
            <person name="Roe A.D."/>
            <person name="Sperling F.A.H."/>
            <person name="Levesque R.C."/>
            <person name="Cusson M."/>
        </authorList>
    </citation>
    <scope>NUCLEOTIDE SEQUENCE [LARGE SCALE GENOMIC DNA]</scope>
    <source>
        <strain evidence="1">Glfc:IPQL:Cfum</strain>
    </source>
</reference>
<name>A0ACC0JQT6_CHOFU</name>
<keyword evidence="2" id="KW-1185">Reference proteome</keyword>
<proteinExistence type="predicted"/>
<protein>
    <submittedName>
        <fullName evidence="1">Uncharacterized protein</fullName>
    </submittedName>
</protein>